<evidence type="ECO:0000259" key="3">
    <source>
        <dbReference type="PROSITE" id="PS50958"/>
    </source>
</evidence>
<feature type="signal peptide" evidence="2">
    <location>
        <begin position="1"/>
        <end position="19"/>
    </location>
</feature>
<accession>A0AAD7TE86</accession>
<protein>
    <recommendedName>
        <fullName evidence="3">SMB domain-containing protein</fullName>
    </recommendedName>
</protein>
<dbReference type="AlphaFoldDB" id="A0AAD7TE86"/>
<feature type="chain" id="PRO_5041984375" description="SMB domain-containing protein" evidence="2">
    <location>
        <begin position="20"/>
        <end position="112"/>
    </location>
</feature>
<feature type="domain" description="SMB" evidence="3">
    <location>
        <begin position="21"/>
        <end position="70"/>
    </location>
</feature>
<dbReference type="EMBL" id="JAINUG010000001">
    <property type="protein sequence ID" value="KAJ8419123.1"/>
    <property type="molecule type" value="Genomic_DNA"/>
</dbReference>
<reference evidence="4" key="1">
    <citation type="journal article" date="2023" name="Science">
        <title>Genome structures resolve the early diversification of teleost fishes.</title>
        <authorList>
            <person name="Parey E."/>
            <person name="Louis A."/>
            <person name="Montfort J."/>
            <person name="Bouchez O."/>
            <person name="Roques C."/>
            <person name="Iampietro C."/>
            <person name="Lluch J."/>
            <person name="Castinel A."/>
            <person name="Donnadieu C."/>
            <person name="Desvignes T."/>
            <person name="Floi Bucao C."/>
            <person name="Jouanno E."/>
            <person name="Wen M."/>
            <person name="Mejri S."/>
            <person name="Dirks R."/>
            <person name="Jansen H."/>
            <person name="Henkel C."/>
            <person name="Chen W.J."/>
            <person name="Zahm M."/>
            <person name="Cabau C."/>
            <person name="Klopp C."/>
            <person name="Thompson A.W."/>
            <person name="Robinson-Rechavi M."/>
            <person name="Braasch I."/>
            <person name="Lecointre G."/>
            <person name="Bobe J."/>
            <person name="Postlethwait J.H."/>
            <person name="Berthelot C."/>
            <person name="Roest Crollius H."/>
            <person name="Guiguen Y."/>
        </authorList>
    </citation>
    <scope>NUCLEOTIDE SEQUENCE</scope>
    <source>
        <strain evidence="4">NC1722</strain>
    </source>
</reference>
<dbReference type="PROSITE" id="PS50958">
    <property type="entry name" value="SMB_2"/>
    <property type="match status" value="1"/>
</dbReference>
<evidence type="ECO:0000256" key="2">
    <source>
        <dbReference type="SAM" id="SignalP"/>
    </source>
</evidence>
<name>A0AAD7TE86_9TELE</name>
<dbReference type="PROSITE" id="PS00524">
    <property type="entry name" value="SMB_1"/>
    <property type="match status" value="1"/>
</dbReference>
<evidence type="ECO:0000313" key="4">
    <source>
        <dbReference type="EMBL" id="KAJ8419123.1"/>
    </source>
</evidence>
<sequence>MEFPAALFGVLLLLHSVEGQTTGSCATPSILCCLGQDNSCRRSSCYCDMECLVLTDCCSDYKITCAGNTSTTDPTEPSRASLDSTTDSNISSMPIVTTKEFSTLLTPVIFRQ</sequence>
<keyword evidence="5" id="KW-1185">Reference proteome</keyword>
<organism evidence="4 5">
    <name type="scientific">Aldrovandia affinis</name>
    <dbReference type="NCBI Taxonomy" id="143900"/>
    <lineage>
        <taxon>Eukaryota</taxon>
        <taxon>Metazoa</taxon>
        <taxon>Chordata</taxon>
        <taxon>Craniata</taxon>
        <taxon>Vertebrata</taxon>
        <taxon>Euteleostomi</taxon>
        <taxon>Actinopterygii</taxon>
        <taxon>Neopterygii</taxon>
        <taxon>Teleostei</taxon>
        <taxon>Notacanthiformes</taxon>
        <taxon>Halosauridae</taxon>
        <taxon>Aldrovandia</taxon>
    </lineage>
</organism>
<keyword evidence="1" id="KW-1015">Disulfide bond</keyword>
<evidence type="ECO:0000256" key="1">
    <source>
        <dbReference type="ARBA" id="ARBA00023157"/>
    </source>
</evidence>
<comment type="caution">
    <text evidence="4">The sequence shown here is derived from an EMBL/GenBank/DDBJ whole genome shotgun (WGS) entry which is preliminary data.</text>
</comment>
<keyword evidence="2" id="KW-0732">Signal</keyword>
<gene>
    <name evidence="4" type="ORF">AAFF_G00006220</name>
</gene>
<dbReference type="Proteomes" id="UP001221898">
    <property type="component" value="Unassembled WGS sequence"/>
</dbReference>
<proteinExistence type="predicted"/>
<dbReference type="InterPro" id="IPR001212">
    <property type="entry name" value="Somatomedin_B_dom"/>
</dbReference>
<evidence type="ECO:0000313" key="5">
    <source>
        <dbReference type="Proteomes" id="UP001221898"/>
    </source>
</evidence>